<dbReference type="SUPFAM" id="SSF52540">
    <property type="entry name" value="P-loop containing nucleoside triphosphate hydrolases"/>
    <property type="match status" value="1"/>
</dbReference>
<dbReference type="GO" id="GO:0005737">
    <property type="term" value="C:cytoplasm"/>
    <property type="evidence" value="ECO:0007669"/>
    <property type="project" value="TreeGrafter"/>
</dbReference>
<keyword evidence="1 3" id="KW-0547">Nucleotide-binding</keyword>
<dbReference type="PROSITE" id="PS00410">
    <property type="entry name" value="G_DYNAMIN_1"/>
    <property type="match status" value="1"/>
</dbReference>
<reference evidence="7 8" key="1">
    <citation type="journal article" date="2018" name="New Phytol.">
        <title>Comparative genomics and transcriptomics depict ericoid mycorrhizal fungi as versatile saprotrophs and plant mutualists.</title>
        <authorList>
            <person name="Martino E."/>
            <person name="Morin E."/>
            <person name="Grelet G.A."/>
            <person name="Kuo A."/>
            <person name="Kohler A."/>
            <person name="Daghino S."/>
            <person name="Barry K.W."/>
            <person name="Cichocki N."/>
            <person name="Clum A."/>
            <person name="Dockter R.B."/>
            <person name="Hainaut M."/>
            <person name="Kuo R.C."/>
            <person name="LaButti K."/>
            <person name="Lindahl B.D."/>
            <person name="Lindquist E.A."/>
            <person name="Lipzen A."/>
            <person name="Khouja H.R."/>
            <person name="Magnuson J."/>
            <person name="Murat C."/>
            <person name="Ohm R.A."/>
            <person name="Singer S.W."/>
            <person name="Spatafora J.W."/>
            <person name="Wang M."/>
            <person name="Veneault-Fourrey C."/>
            <person name="Henrissat B."/>
            <person name="Grigoriev I.V."/>
            <person name="Martin F.M."/>
            <person name="Perotto S."/>
        </authorList>
    </citation>
    <scope>NUCLEOTIDE SEQUENCE [LARGE SCALE GENOMIC DNA]</scope>
    <source>
        <strain evidence="7 8">ATCC 22711</strain>
    </source>
</reference>
<sequence length="850" mass="96350">MAPQIPGASLQIVGQKVNLLVNAIEELRKLGLKEIDTELPELVLVGDQSAGKSTLMGAIAEINLPKDTGMCTRCPANIKTSPAETWSCTVSLHEYYWYSNDMRRVPTKAQPFPPWRANDGINVRPFKTIADKAELENILRWAQIALLNPNQDYHAFIPGTGAIAQNGLEQDYKHEADFSPNIVAIEISGPGLPALSFYDLPGIFVSAATKDEQYLIKVFENLAAKYIRHENALVICAMTMANDPGLSRTRAIIEYHKAEKRTIGVLTMPDRLQEGSTHRDYDAILKGMTHSLPRGYFVTKQPGPGFLAQRDYHSQAREEEELFFNTDPRWTGEWKNYRNRCGTAAIQAYLSQEFARLIAQSMPSIDEKIKAQAQHVNAQLSRLPELPNDNVQHVVRQCLQEFSNGVRDILEGGHDQNQFLSDWSQLSIDFADAIQKIKPMFIITDGSDQTFPEIINVDDDSDNSKMSSTQASPYKRANEDPFSPGAKRQNLMGSFKPKVEEGSSNISPSIPRHNTSKKRSTPFDAYLNAGKRFMTIAEVRRVISKHRRPGHPDNVSDAAREEICLLSIQSWNQPLKKLADTTFHMLQTAIMGAMESSLGQYKQTDLFRKSKRKILELLGQHQAEQRRILEEFYALETYKLFTVNNEDFIRYKTEELNLLKEKRRQRRVSCYVQRQNYLSKKTLTETAKIQQEKAVTDEQLGPDPFGLEIETAAYVRGYYKTAGHRFADNVCQSILGNTFRKIHLEIPHLLENYLDLNTGDGEIKCRNLMVEDHGEAAQRAALQAEKMKLSHAAERLAKLVEELGINPDAMDIDQLYDHPADEPIHSEQSSYTAAEESRPYRNRLFVDDDI</sequence>
<dbReference type="PANTHER" id="PTHR11566">
    <property type="entry name" value="DYNAMIN"/>
    <property type="match status" value="1"/>
</dbReference>
<evidence type="ECO:0008006" key="9">
    <source>
        <dbReference type="Google" id="ProtNLM"/>
    </source>
</evidence>
<dbReference type="InterPro" id="IPR020850">
    <property type="entry name" value="GED_dom"/>
</dbReference>
<dbReference type="AlphaFoldDB" id="A0A2T3B1S0"/>
<dbReference type="EMBL" id="KZ679011">
    <property type="protein sequence ID" value="PSS18498.1"/>
    <property type="molecule type" value="Genomic_DNA"/>
</dbReference>
<dbReference type="GO" id="GO:0005874">
    <property type="term" value="C:microtubule"/>
    <property type="evidence" value="ECO:0007669"/>
    <property type="project" value="TreeGrafter"/>
</dbReference>
<dbReference type="InterPro" id="IPR022812">
    <property type="entry name" value="Dynamin"/>
</dbReference>
<dbReference type="GO" id="GO:0005525">
    <property type="term" value="F:GTP binding"/>
    <property type="evidence" value="ECO:0007669"/>
    <property type="project" value="UniProtKB-KW"/>
</dbReference>
<dbReference type="STRING" id="857342.A0A2T3B1S0"/>
<evidence type="ECO:0000259" key="6">
    <source>
        <dbReference type="PROSITE" id="PS51718"/>
    </source>
</evidence>
<evidence type="ECO:0000256" key="1">
    <source>
        <dbReference type="ARBA" id="ARBA00022741"/>
    </source>
</evidence>
<dbReference type="Pfam" id="PF01031">
    <property type="entry name" value="Dynamin_M"/>
    <property type="match status" value="1"/>
</dbReference>
<dbReference type="PRINTS" id="PR00195">
    <property type="entry name" value="DYNAMIN"/>
</dbReference>
<dbReference type="Pfam" id="PF00350">
    <property type="entry name" value="Dynamin_N"/>
    <property type="match status" value="1"/>
</dbReference>
<gene>
    <name evidence="7" type="ORF">M430DRAFT_139791</name>
</gene>
<dbReference type="InterPro" id="IPR045063">
    <property type="entry name" value="Dynamin_N"/>
</dbReference>
<accession>A0A2T3B1S0</accession>
<organism evidence="7 8">
    <name type="scientific">Amorphotheca resinae ATCC 22711</name>
    <dbReference type="NCBI Taxonomy" id="857342"/>
    <lineage>
        <taxon>Eukaryota</taxon>
        <taxon>Fungi</taxon>
        <taxon>Dikarya</taxon>
        <taxon>Ascomycota</taxon>
        <taxon>Pezizomycotina</taxon>
        <taxon>Leotiomycetes</taxon>
        <taxon>Helotiales</taxon>
        <taxon>Amorphothecaceae</taxon>
        <taxon>Amorphotheca</taxon>
    </lineage>
</organism>
<evidence type="ECO:0000256" key="4">
    <source>
        <dbReference type="SAM" id="MobiDB-lite"/>
    </source>
</evidence>
<dbReference type="SMART" id="SM00053">
    <property type="entry name" value="DYNc"/>
    <property type="match status" value="1"/>
</dbReference>
<dbReference type="GO" id="GO:0003924">
    <property type="term" value="F:GTPase activity"/>
    <property type="evidence" value="ECO:0007669"/>
    <property type="project" value="InterPro"/>
</dbReference>
<evidence type="ECO:0000313" key="7">
    <source>
        <dbReference type="EMBL" id="PSS18498.1"/>
    </source>
</evidence>
<dbReference type="GO" id="GO:0005886">
    <property type="term" value="C:plasma membrane"/>
    <property type="evidence" value="ECO:0007669"/>
    <property type="project" value="TreeGrafter"/>
</dbReference>
<dbReference type="Proteomes" id="UP000241818">
    <property type="component" value="Unassembled WGS sequence"/>
</dbReference>
<dbReference type="Gene3D" id="1.20.120.1240">
    <property type="entry name" value="Dynamin, middle domain"/>
    <property type="match status" value="1"/>
</dbReference>
<evidence type="ECO:0000259" key="5">
    <source>
        <dbReference type="PROSITE" id="PS51388"/>
    </source>
</evidence>
<dbReference type="InterPro" id="IPR030381">
    <property type="entry name" value="G_DYNAMIN_dom"/>
</dbReference>
<evidence type="ECO:0000313" key="8">
    <source>
        <dbReference type="Proteomes" id="UP000241818"/>
    </source>
</evidence>
<name>A0A2T3B1S0_AMORE</name>
<proteinExistence type="inferred from homology"/>
<dbReference type="InParanoid" id="A0A2T3B1S0"/>
<feature type="region of interest" description="Disordered" evidence="4">
    <location>
        <begin position="453"/>
        <end position="521"/>
    </location>
</feature>
<dbReference type="Gene3D" id="3.40.50.300">
    <property type="entry name" value="P-loop containing nucleotide triphosphate hydrolases"/>
    <property type="match status" value="1"/>
</dbReference>
<dbReference type="RefSeq" id="XP_024720850.1">
    <property type="nucleotide sequence ID" value="XM_024862629.1"/>
</dbReference>
<feature type="domain" description="GED" evidence="5">
    <location>
        <begin position="708"/>
        <end position="804"/>
    </location>
</feature>
<dbReference type="InterPro" id="IPR027417">
    <property type="entry name" value="P-loop_NTPase"/>
</dbReference>
<evidence type="ECO:0000256" key="3">
    <source>
        <dbReference type="RuleBase" id="RU003932"/>
    </source>
</evidence>
<protein>
    <recommendedName>
        <fullName evidence="9">GED domain-containing protein</fullName>
    </recommendedName>
</protein>
<dbReference type="PROSITE" id="PS51718">
    <property type="entry name" value="G_DYNAMIN_2"/>
    <property type="match status" value="1"/>
</dbReference>
<dbReference type="PROSITE" id="PS51388">
    <property type="entry name" value="GED"/>
    <property type="match status" value="1"/>
</dbReference>
<dbReference type="InterPro" id="IPR000375">
    <property type="entry name" value="Dynamin_stalk"/>
</dbReference>
<dbReference type="OrthoDB" id="5061070at2759"/>
<dbReference type="InterPro" id="IPR001401">
    <property type="entry name" value="Dynamin_GTPase"/>
</dbReference>
<dbReference type="InterPro" id="IPR019762">
    <property type="entry name" value="Dynamin_GTPase_CS"/>
</dbReference>
<feature type="domain" description="Dynamin-type G" evidence="6">
    <location>
        <begin position="36"/>
        <end position="363"/>
    </location>
</feature>
<keyword evidence="8" id="KW-1185">Reference proteome</keyword>
<dbReference type="GeneID" id="36570710"/>
<keyword evidence="2 3" id="KW-0342">GTP-binding</keyword>
<dbReference type="GO" id="GO:0031623">
    <property type="term" value="P:receptor internalization"/>
    <property type="evidence" value="ECO:0007669"/>
    <property type="project" value="TreeGrafter"/>
</dbReference>
<dbReference type="GO" id="GO:0008017">
    <property type="term" value="F:microtubule binding"/>
    <property type="evidence" value="ECO:0007669"/>
    <property type="project" value="TreeGrafter"/>
</dbReference>
<comment type="similarity">
    <text evidence="3">Belongs to the TRAFAC class dynamin-like GTPase superfamily. Dynamin/Fzo/YdjA family.</text>
</comment>
<evidence type="ECO:0000256" key="2">
    <source>
        <dbReference type="ARBA" id="ARBA00023134"/>
    </source>
</evidence>
<dbReference type="PANTHER" id="PTHR11566:SF131">
    <property type="entry name" value="GTPASE, PUTATIVE (AFU_ORTHOLOGUE AFUA_6G07630)-RELATED"/>
    <property type="match status" value="1"/>
</dbReference>